<dbReference type="EMBL" id="AEQN01000005">
    <property type="protein sequence ID" value="EFV02727.1"/>
    <property type="molecule type" value="Genomic_DNA"/>
</dbReference>
<dbReference type="STRING" id="887929.HMP0721_0201"/>
<protein>
    <submittedName>
        <fullName evidence="1">Uncharacterized protein</fullName>
    </submittedName>
</protein>
<accession>E6MDW8</accession>
<sequence length="160" mass="16895">MILTTEGKRIFEMRLLPRDGQQAVISAGDLSPAETAAHGLDAGRVQNRYEVVAGASPALAYELEGIMDTLEDIGDAEGAITLDWEDAQTFLITVIRKVSDQAMADFAGGDSAKLLTTDPKALSDGLADDPLVWALRTFYAAAFGDGGQAFGGNTFAVALR</sequence>
<comment type="caution">
    <text evidence="1">The sequence shown here is derived from an EMBL/GenBank/DDBJ whole genome shotgun (WGS) entry which is preliminary data.</text>
</comment>
<dbReference type="HOGENOM" id="CLU_1650653_0_0_9"/>
<organism evidence="1 2">
    <name type="scientific">Pseudoramibacter alactolyticus ATCC 23263</name>
    <dbReference type="NCBI Taxonomy" id="887929"/>
    <lineage>
        <taxon>Bacteria</taxon>
        <taxon>Bacillati</taxon>
        <taxon>Bacillota</taxon>
        <taxon>Clostridia</taxon>
        <taxon>Eubacteriales</taxon>
        <taxon>Eubacteriaceae</taxon>
        <taxon>Pseudoramibacter</taxon>
    </lineage>
</organism>
<gene>
    <name evidence="1" type="ORF">HMP0721_0201</name>
</gene>
<dbReference type="RefSeq" id="WP_006597618.1">
    <property type="nucleotide sequence ID" value="NZ_GL622359.1"/>
</dbReference>
<dbReference type="Proteomes" id="UP000004754">
    <property type="component" value="Unassembled WGS sequence"/>
</dbReference>
<evidence type="ECO:0000313" key="2">
    <source>
        <dbReference type="Proteomes" id="UP000004754"/>
    </source>
</evidence>
<reference evidence="1 2" key="1">
    <citation type="submission" date="2010-12" db="EMBL/GenBank/DDBJ databases">
        <authorList>
            <person name="Muzny D."/>
            <person name="Qin X."/>
            <person name="Deng J."/>
            <person name="Jiang H."/>
            <person name="Liu Y."/>
            <person name="Qu J."/>
            <person name="Song X.-Z."/>
            <person name="Zhang L."/>
            <person name="Thornton R."/>
            <person name="Coyle M."/>
            <person name="Francisco L."/>
            <person name="Jackson L."/>
            <person name="Javaid M."/>
            <person name="Korchina V."/>
            <person name="Kovar C."/>
            <person name="Mata R."/>
            <person name="Mathew T."/>
            <person name="Ngo R."/>
            <person name="Nguyen L."/>
            <person name="Nguyen N."/>
            <person name="Okwuonu G."/>
            <person name="Ongeri F."/>
            <person name="Pham C."/>
            <person name="Simmons D."/>
            <person name="Wilczek-Boney K."/>
            <person name="Hale W."/>
            <person name="Jakkamsetti A."/>
            <person name="Pham P."/>
            <person name="Ruth R."/>
            <person name="San Lucas F."/>
            <person name="Warren J."/>
            <person name="Zhang J."/>
            <person name="Zhao Z."/>
            <person name="Zhou C."/>
            <person name="Zhu D."/>
            <person name="Lee S."/>
            <person name="Bess C."/>
            <person name="Blankenburg K."/>
            <person name="Forbes L."/>
            <person name="Fu Q."/>
            <person name="Gubbala S."/>
            <person name="Hirani K."/>
            <person name="Jayaseelan J.C."/>
            <person name="Lara F."/>
            <person name="Munidasa M."/>
            <person name="Palculict T."/>
            <person name="Patil S."/>
            <person name="Pu L.-L."/>
            <person name="Saada N."/>
            <person name="Tang L."/>
            <person name="Weissenberger G."/>
            <person name="Zhu Y."/>
            <person name="Hemphill L."/>
            <person name="Shang Y."/>
            <person name="Youmans B."/>
            <person name="Ayvaz T."/>
            <person name="Ross M."/>
            <person name="Santibanez J."/>
            <person name="Aqrawi P."/>
            <person name="Gross S."/>
            <person name="Joshi V."/>
            <person name="Fowler G."/>
            <person name="Nazareth L."/>
            <person name="Reid J."/>
            <person name="Worley K."/>
            <person name="Petrosino J."/>
            <person name="Highlander S."/>
            <person name="Gibbs R."/>
        </authorList>
    </citation>
    <scope>NUCLEOTIDE SEQUENCE [LARGE SCALE GENOMIC DNA]</scope>
    <source>
        <strain evidence="1 2">ATCC 23263</strain>
    </source>
</reference>
<dbReference type="AlphaFoldDB" id="E6MDW8"/>
<proteinExistence type="predicted"/>
<keyword evidence="2" id="KW-1185">Reference proteome</keyword>
<name>E6MDW8_9FIRM</name>
<evidence type="ECO:0000313" key="1">
    <source>
        <dbReference type="EMBL" id="EFV02727.1"/>
    </source>
</evidence>